<protein>
    <submittedName>
        <fullName evidence="2">Uncharacterized protein</fullName>
    </submittedName>
</protein>
<evidence type="ECO:0000313" key="2">
    <source>
        <dbReference type="EMBL" id="KAJ9549398.1"/>
    </source>
</evidence>
<dbReference type="PANTHER" id="PTHR43049:SF1">
    <property type="entry name" value="EARLY ENDOSOME ANTIGEN"/>
    <property type="match status" value="1"/>
</dbReference>
<name>A0AA38TEY7_9ASTR</name>
<feature type="coiled-coil region" evidence="1">
    <location>
        <begin position="1"/>
        <end position="35"/>
    </location>
</feature>
<evidence type="ECO:0000256" key="1">
    <source>
        <dbReference type="SAM" id="Coils"/>
    </source>
</evidence>
<dbReference type="EMBL" id="JARYMX010000005">
    <property type="protein sequence ID" value="KAJ9549398.1"/>
    <property type="molecule type" value="Genomic_DNA"/>
</dbReference>
<dbReference type="AlphaFoldDB" id="A0AA38TEY7"/>
<proteinExistence type="predicted"/>
<dbReference type="Proteomes" id="UP001172457">
    <property type="component" value="Chromosome 5"/>
</dbReference>
<sequence length="242" mass="28086">MEKLEQREKKHEDLEDRYNIQNSNLQEELHHAKEAAYEKQLVKLVKEAFETLNIELETKKRRMHNLEHGISEREAQKSEEFEASKKSEVLELRQKCTSQEAQISELTRALNLTKISESQIKEDLLGKESQLKELKLKLHGLEKQSELLELKAKETESELKQFSSKIGSNGGTFGTRFKFILRVAFVSIIVEFVPKVNQKVKLKTVFKVTLKQTLKQISSLGTHFSYCLDGMKTLWTRNLHAT</sequence>
<keyword evidence="3" id="KW-1185">Reference proteome</keyword>
<keyword evidence="1" id="KW-0175">Coiled coil</keyword>
<organism evidence="2 3">
    <name type="scientific">Centaurea solstitialis</name>
    <name type="common">yellow star-thistle</name>
    <dbReference type="NCBI Taxonomy" id="347529"/>
    <lineage>
        <taxon>Eukaryota</taxon>
        <taxon>Viridiplantae</taxon>
        <taxon>Streptophyta</taxon>
        <taxon>Embryophyta</taxon>
        <taxon>Tracheophyta</taxon>
        <taxon>Spermatophyta</taxon>
        <taxon>Magnoliopsida</taxon>
        <taxon>eudicotyledons</taxon>
        <taxon>Gunneridae</taxon>
        <taxon>Pentapetalae</taxon>
        <taxon>asterids</taxon>
        <taxon>campanulids</taxon>
        <taxon>Asterales</taxon>
        <taxon>Asteraceae</taxon>
        <taxon>Carduoideae</taxon>
        <taxon>Cardueae</taxon>
        <taxon>Centaureinae</taxon>
        <taxon>Centaurea</taxon>
    </lineage>
</organism>
<gene>
    <name evidence="2" type="ORF">OSB04_021941</name>
</gene>
<feature type="coiled-coil region" evidence="1">
    <location>
        <begin position="89"/>
        <end position="165"/>
    </location>
</feature>
<reference evidence="2" key="1">
    <citation type="submission" date="2023-03" db="EMBL/GenBank/DDBJ databases">
        <title>Chromosome-scale reference genome and RAD-based genetic map of yellow starthistle (Centaurea solstitialis) reveal putative structural variation and QTLs associated with invader traits.</title>
        <authorList>
            <person name="Reatini B."/>
            <person name="Cang F.A."/>
            <person name="Jiang Q."/>
            <person name="Mckibben M.T.W."/>
            <person name="Barker M.S."/>
            <person name="Rieseberg L.H."/>
            <person name="Dlugosch K.M."/>
        </authorList>
    </citation>
    <scope>NUCLEOTIDE SEQUENCE</scope>
    <source>
        <strain evidence="2">CAN-66</strain>
        <tissue evidence="2">Leaf</tissue>
    </source>
</reference>
<evidence type="ECO:0000313" key="3">
    <source>
        <dbReference type="Proteomes" id="UP001172457"/>
    </source>
</evidence>
<dbReference type="PANTHER" id="PTHR43049">
    <property type="entry name" value="EARLY ENDOSOME ANTIGEN"/>
    <property type="match status" value="1"/>
</dbReference>
<accession>A0AA38TEY7</accession>
<comment type="caution">
    <text evidence="2">The sequence shown here is derived from an EMBL/GenBank/DDBJ whole genome shotgun (WGS) entry which is preliminary data.</text>
</comment>